<comment type="caution">
    <text evidence="6">The sequence shown here is derived from an EMBL/GenBank/DDBJ whole genome shotgun (WGS) entry which is preliminary data.</text>
</comment>
<evidence type="ECO:0000256" key="3">
    <source>
        <dbReference type="ARBA" id="ARBA00022691"/>
    </source>
</evidence>
<evidence type="ECO:0000256" key="1">
    <source>
        <dbReference type="ARBA" id="ARBA00012386"/>
    </source>
</evidence>
<proteinExistence type="predicted"/>
<dbReference type="InterPro" id="IPR039262">
    <property type="entry name" value="DTWD2/TAPT"/>
</dbReference>
<keyword evidence="2" id="KW-0808">Transferase</keyword>
<organism evidence="6 7">
    <name type="scientific">Pectobacterium zantedeschiae</name>
    <dbReference type="NCBI Taxonomy" id="2034769"/>
    <lineage>
        <taxon>Bacteria</taxon>
        <taxon>Pseudomonadati</taxon>
        <taxon>Pseudomonadota</taxon>
        <taxon>Gammaproteobacteria</taxon>
        <taxon>Enterobacterales</taxon>
        <taxon>Pectobacteriaceae</taxon>
        <taxon>Pectobacterium</taxon>
    </lineage>
</organism>
<dbReference type="GO" id="GO:0008033">
    <property type="term" value="P:tRNA processing"/>
    <property type="evidence" value="ECO:0007669"/>
    <property type="project" value="UniProtKB-KW"/>
</dbReference>
<dbReference type="PANTHER" id="PTHR21392">
    <property type="entry name" value="TRNA-URIDINE AMINOCARBOXYPROPYLTRANSFERASE 2"/>
    <property type="match status" value="1"/>
</dbReference>
<dbReference type="RefSeq" id="WP_131535115.1">
    <property type="nucleotide sequence ID" value="NZ_JBEHFA010000013.1"/>
</dbReference>
<dbReference type="GO" id="GO:0016432">
    <property type="term" value="F:tRNA-uridine aminocarboxypropyltransferase activity"/>
    <property type="evidence" value="ECO:0007669"/>
    <property type="project" value="UniProtKB-EC"/>
</dbReference>
<dbReference type="EMBL" id="NWTM01000006">
    <property type="protein sequence ID" value="RYC38750.1"/>
    <property type="molecule type" value="Genomic_DNA"/>
</dbReference>
<dbReference type="PANTHER" id="PTHR21392:SF1">
    <property type="entry name" value="TRNA-URIDINE AMINOCARBOXYPROPYLTRANSFERASE"/>
    <property type="match status" value="1"/>
</dbReference>
<keyword evidence="4" id="KW-0819">tRNA processing</keyword>
<reference evidence="6 7" key="1">
    <citation type="journal article" date="2018" name="Syst. Appl. Microbiol.">
        <title>Pectobacterium zantedeschiae sp. nov. a new species of a soft rot pathogen isolated from Calla lily (Zantedeschia spp.).</title>
        <authorList>
            <person name="Waleron M."/>
            <person name="Misztak A."/>
            <person name="Waleron M."/>
            <person name="Franczuk M."/>
            <person name="Jonca J."/>
            <person name="Wielgomas B."/>
            <person name="Mikicinski A."/>
            <person name="Popovic T."/>
            <person name="Waleron K."/>
        </authorList>
    </citation>
    <scope>NUCLEOTIDE SEQUENCE [LARGE SCALE GENOMIC DNA]</scope>
    <source>
        <strain evidence="6 7">9M</strain>
    </source>
</reference>
<dbReference type="Pfam" id="PF03942">
    <property type="entry name" value="DTW"/>
    <property type="match status" value="1"/>
</dbReference>
<dbReference type="EC" id="2.5.1.25" evidence="1"/>
<dbReference type="OrthoDB" id="370626at2"/>
<protein>
    <recommendedName>
        <fullName evidence="1">tRNA-uridine aminocarboxypropyltransferase</fullName>
        <ecNumber evidence="1">2.5.1.25</ecNumber>
    </recommendedName>
</protein>
<keyword evidence="7" id="KW-1185">Reference proteome</keyword>
<dbReference type="AlphaFoldDB" id="A0A9X8JEQ0"/>
<feature type="domain" description="DTW" evidence="5">
    <location>
        <begin position="39"/>
        <end position="231"/>
    </location>
</feature>
<dbReference type="SMART" id="SM01144">
    <property type="entry name" value="DTW"/>
    <property type="match status" value="1"/>
</dbReference>
<evidence type="ECO:0000313" key="6">
    <source>
        <dbReference type="EMBL" id="RYC38750.1"/>
    </source>
</evidence>
<accession>A0A9X8JEQ0</accession>
<dbReference type="Proteomes" id="UP001138460">
    <property type="component" value="Unassembled WGS sequence"/>
</dbReference>
<evidence type="ECO:0000259" key="5">
    <source>
        <dbReference type="SMART" id="SM01144"/>
    </source>
</evidence>
<name>A0A9X8JEQ0_9GAMM</name>
<keyword evidence="3" id="KW-0949">S-adenosyl-L-methionine</keyword>
<evidence type="ECO:0000256" key="4">
    <source>
        <dbReference type="ARBA" id="ARBA00022694"/>
    </source>
</evidence>
<evidence type="ECO:0000256" key="2">
    <source>
        <dbReference type="ARBA" id="ARBA00022679"/>
    </source>
</evidence>
<sequence length="250" mass="27955">MINRPSTADRPFIGNNAVLRLRQQRLEQSTKPFRARGCRVVRCQQCLLPATNCLCHTIQAQQSRSRVCLVMFDTEPLKPSNTGRLIADILPDTQAFLWSRTEPNPQLLATLQDPDVQPYLVFLADAAEEGRQVFQQLPATEKPALFVLLDGTWPEARKMFRKSPYLDNLPILSLNVEALSRYQLREASSAGQHCTAEIAIALLAQAGDIAAADALSLHFDRFRRHYLAGKSHHSLRESLPIVTAQSAESV</sequence>
<gene>
    <name evidence="6" type="ORF">CLR69_21015</name>
</gene>
<dbReference type="InterPro" id="IPR005636">
    <property type="entry name" value="DTW"/>
</dbReference>
<evidence type="ECO:0000313" key="7">
    <source>
        <dbReference type="Proteomes" id="UP001138460"/>
    </source>
</evidence>